<feature type="non-terminal residue" evidence="4">
    <location>
        <position position="1"/>
    </location>
</feature>
<protein>
    <submittedName>
        <fullName evidence="4">Uncharacterized protein</fullName>
    </submittedName>
</protein>
<evidence type="ECO:0000256" key="2">
    <source>
        <dbReference type="SAM" id="MobiDB-lite"/>
    </source>
</evidence>
<keyword evidence="3" id="KW-0812">Transmembrane</keyword>
<keyword evidence="1" id="KW-0175">Coiled coil</keyword>
<keyword evidence="3" id="KW-0472">Membrane</keyword>
<gene>
    <name evidence="4" type="ORF">S01H1_82291</name>
</gene>
<reference evidence="4" key="1">
    <citation type="journal article" date="2014" name="Front. Microbiol.">
        <title>High frequency of phylogenetically diverse reductive dehalogenase-homologous genes in deep subseafloor sedimentary metagenomes.</title>
        <authorList>
            <person name="Kawai M."/>
            <person name="Futagami T."/>
            <person name="Toyoda A."/>
            <person name="Takaki Y."/>
            <person name="Nishi S."/>
            <person name="Hori S."/>
            <person name="Arai W."/>
            <person name="Tsubouchi T."/>
            <person name="Morono Y."/>
            <person name="Uchiyama I."/>
            <person name="Ito T."/>
            <person name="Fujiyama A."/>
            <person name="Inagaki F."/>
            <person name="Takami H."/>
        </authorList>
    </citation>
    <scope>NUCLEOTIDE SEQUENCE</scope>
    <source>
        <strain evidence="4">Expedition CK06-06</strain>
    </source>
</reference>
<evidence type="ECO:0000256" key="1">
    <source>
        <dbReference type="SAM" id="Coils"/>
    </source>
</evidence>
<evidence type="ECO:0000256" key="3">
    <source>
        <dbReference type="SAM" id="Phobius"/>
    </source>
</evidence>
<dbReference type="Pfam" id="PF05137">
    <property type="entry name" value="PilN"/>
    <property type="match status" value="1"/>
</dbReference>
<feature type="region of interest" description="Disordered" evidence="2">
    <location>
        <begin position="169"/>
        <end position="196"/>
    </location>
</feature>
<accession>X0ZKM1</accession>
<feature type="non-terminal residue" evidence="4">
    <location>
        <position position="196"/>
    </location>
</feature>
<organism evidence="4">
    <name type="scientific">marine sediment metagenome</name>
    <dbReference type="NCBI Taxonomy" id="412755"/>
    <lineage>
        <taxon>unclassified sequences</taxon>
        <taxon>metagenomes</taxon>
        <taxon>ecological metagenomes</taxon>
    </lineage>
</organism>
<comment type="caution">
    <text evidence="4">The sequence shown here is derived from an EMBL/GenBank/DDBJ whole genome shotgun (WGS) entry which is preliminary data.</text>
</comment>
<proteinExistence type="predicted"/>
<feature type="coiled-coil region" evidence="1">
    <location>
        <begin position="60"/>
        <end position="101"/>
    </location>
</feature>
<evidence type="ECO:0000313" key="4">
    <source>
        <dbReference type="EMBL" id="GAG48841.1"/>
    </source>
</evidence>
<dbReference type="AlphaFoldDB" id="X0ZKM1"/>
<dbReference type="InterPro" id="IPR007813">
    <property type="entry name" value="PilN"/>
</dbReference>
<name>X0ZKM1_9ZZZZ</name>
<dbReference type="EMBL" id="BARS01055772">
    <property type="protein sequence ID" value="GAG48841.1"/>
    <property type="molecule type" value="Genomic_DNA"/>
</dbReference>
<keyword evidence="3" id="KW-1133">Transmembrane helix</keyword>
<feature type="compositionally biased region" description="Acidic residues" evidence="2">
    <location>
        <begin position="171"/>
        <end position="196"/>
    </location>
</feature>
<sequence length="196" mass="20978">NLNVLPTAYQPKPISWVKVVAVPIAIAAVAGIVPLLTLVQSGYANVTSIRDQLDMTNQLLIEKHLERQELINSIAELEEKVAEAEASRDNFTTALDSLDRQGSGVDLNLHVATTALPDTISLASISHTGSIVTISGTSPSEVEVLQYAQSLDDSGQFTEVLIASMRKVECESTEGEGTEGESTEDESTEGESMDFT</sequence>
<feature type="transmembrane region" description="Helical" evidence="3">
    <location>
        <begin position="20"/>
        <end position="39"/>
    </location>
</feature>